<protein>
    <submittedName>
        <fullName evidence="5">50S ribosomal protein L35</fullName>
    </submittedName>
</protein>
<dbReference type="GO" id="GO:0005840">
    <property type="term" value="C:ribosome"/>
    <property type="evidence" value="ECO:0007669"/>
    <property type="project" value="UniProtKB-KW"/>
</dbReference>
<proteinExistence type="inferred from homology"/>
<reference evidence="5 6" key="1">
    <citation type="submission" date="2017-09" db="EMBL/GenBank/DDBJ databases">
        <title>Depth-based differentiation of microbial function through sediment-hosted aquifers and enrichment of novel symbionts in the deep terrestrial subsurface.</title>
        <authorList>
            <person name="Probst A.J."/>
            <person name="Ladd B."/>
            <person name="Jarett J.K."/>
            <person name="Geller-Mcgrath D.E."/>
            <person name="Sieber C.M."/>
            <person name="Emerson J.B."/>
            <person name="Anantharaman K."/>
            <person name="Thomas B.C."/>
            <person name="Malmstrom R."/>
            <person name="Stieglmeier M."/>
            <person name="Klingl A."/>
            <person name="Woyke T."/>
            <person name="Ryan C.M."/>
            <person name="Banfield J.F."/>
        </authorList>
    </citation>
    <scope>NUCLEOTIDE SEQUENCE [LARGE SCALE GENOMIC DNA]</scope>
    <source>
        <strain evidence="5">CG15_BIG_FIL_POST_REV_8_21_14_020_45_12</strain>
    </source>
</reference>
<dbReference type="GO" id="GO:1990904">
    <property type="term" value="C:ribonucleoprotein complex"/>
    <property type="evidence" value="ECO:0007669"/>
    <property type="project" value="UniProtKB-KW"/>
</dbReference>
<gene>
    <name evidence="5" type="primary">rpmI</name>
    <name evidence="5" type="ORF">COW24_04570</name>
</gene>
<feature type="compositionally biased region" description="Basic residues" evidence="4">
    <location>
        <begin position="1"/>
        <end position="30"/>
    </location>
</feature>
<evidence type="ECO:0000256" key="3">
    <source>
        <dbReference type="ARBA" id="ARBA00023274"/>
    </source>
</evidence>
<keyword evidence="3" id="KW-0687">Ribonucleoprotein</keyword>
<dbReference type="InterPro" id="IPR021137">
    <property type="entry name" value="Ribosomal_bL35-like"/>
</dbReference>
<comment type="caution">
    <text evidence="5">The sequence shown here is derived from an EMBL/GenBank/DDBJ whole genome shotgun (WGS) entry which is preliminary data.</text>
</comment>
<evidence type="ECO:0000256" key="1">
    <source>
        <dbReference type="ARBA" id="ARBA00006598"/>
    </source>
</evidence>
<organism evidence="5 6">
    <name type="scientific">Candidatus Kerfeldbacteria bacterium CG15_BIG_FIL_POST_REV_8_21_14_020_45_12</name>
    <dbReference type="NCBI Taxonomy" id="2014247"/>
    <lineage>
        <taxon>Bacteria</taxon>
        <taxon>Candidatus Kerfeldiibacteriota</taxon>
    </lineage>
</organism>
<keyword evidence="2 5" id="KW-0689">Ribosomal protein</keyword>
<comment type="similarity">
    <text evidence="1">Belongs to the bacterial ribosomal protein bL35 family.</text>
</comment>
<evidence type="ECO:0000256" key="4">
    <source>
        <dbReference type="SAM" id="MobiDB-lite"/>
    </source>
</evidence>
<evidence type="ECO:0000313" key="5">
    <source>
        <dbReference type="EMBL" id="PIW36604.1"/>
    </source>
</evidence>
<dbReference type="SUPFAM" id="SSF143034">
    <property type="entry name" value="L35p-like"/>
    <property type="match status" value="1"/>
</dbReference>
<feature type="compositionally biased region" description="Basic and acidic residues" evidence="4">
    <location>
        <begin position="33"/>
        <end position="45"/>
    </location>
</feature>
<evidence type="ECO:0000313" key="6">
    <source>
        <dbReference type="Proteomes" id="UP000230292"/>
    </source>
</evidence>
<sequence>MAKLKKKTHKAISKRIKRTNKGKKSGKVTIRKAGQDHFNARESGKKMRSKRRDRTASKGDLKNIERLT</sequence>
<dbReference type="InterPro" id="IPR037229">
    <property type="entry name" value="Ribosomal_bL35_sf"/>
</dbReference>
<dbReference type="Gene3D" id="4.10.410.60">
    <property type="match status" value="1"/>
</dbReference>
<name>A0A2M7H335_9BACT</name>
<feature type="region of interest" description="Disordered" evidence="4">
    <location>
        <begin position="1"/>
        <end position="68"/>
    </location>
</feature>
<evidence type="ECO:0000256" key="2">
    <source>
        <dbReference type="ARBA" id="ARBA00022980"/>
    </source>
</evidence>
<dbReference type="GO" id="GO:0006412">
    <property type="term" value="P:translation"/>
    <property type="evidence" value="ECO:0007669"/>
    <property type="project" value="InterPro"/>
</dbReference>
<feature type="compositionally biased region" description="Basic and acidic residues" evidence="4">
    <location>
        <begin position="54"/>
        <end position="68"/>
    </location>
</feature>
<dbReference type="AlphaFoldDB" id="A0A2M7H335"/>
<accession>A0A2M7H335</accession>
<dbReference type="EMBL" id="PFGC01000046">
    <property type="protein sequence ID" value="PIW36604.1"/>
    <property type="molecule type" value="Genomic_DNA"/>
</dbReference>
<dbReference type="Pfam" id="PF01632">
    <property type="entry name" value="Ribosomal_L35p"/>
    <property type="match status" value="1"/>
</dbReference>
<dbReference type="GO" id="GO:0003735">
    <property type="term" value="F:structural constituent of ribosome"/>
    <property type="evidence" value="ECO:0007669"/>
    <property type="project" value="InterPro"/>
</dbReference>
<dbReference type="Proteomes" id="UP000230292">
    <property type="component" value="Unassembled WGS sequence"/>
</dbReference>